<protein>
    <recommendedName>
        <fullName evidence="10">Solute carrier family 25 member 44</fullName>
    </recommendedName>
</protein>
<evidence type="ECO:0000256" key="3">
    <source>
        <dbReference type="ARBA" id="ARBA00022692"/>
    </source>
</evidence>
<evidence type="ECO:0000256" key="6">
    <source>
        <dbReference type="RuleBase" id="RU000488"/>
    </source>
</evidence>
<keyword evidence="9" id="KW-1185">Reference proteome</keyword>
<evidence type="ECO:0000256" key="7">
    <source>
        <dbReference type="SAM" id="Phobius"/>
    </source>
</evidence>
<dbReference type="InterPro" id="IPR042164">
    <property type="entry name" value="SLC25A44"/>
</dbReference>
<feature type="transmembrane region" description="Helical" evidence="7">
    <location>
        <begin position="184"/>
        <end position="205"/>
    </location>
</feature>
<evidence type="ECO:0000256" key="1">
    <source>
        <dbReference type="ARBA" id="ARBA00004141"/>
    </source>
</evidence>
<evidence type="ECO:0000256" key="2">
    <source>
        <dbReference type="ARBA" id="ARBA00006375"/>
    </source>
</evidence>
<gene>
    <name evidence="8" type="ORF">AB6A40_011039</name>
</gene>
<feature type="non-terminal residue" evidence="8">
    <location>
        <position position="1"/>
    </location>
</feature>
<keyword evidence="6" id="KW-0813">Transport</keyword>
<dbReference type="PROSITE" id="PS50920">
    <property type="entry name" value="SOLCAR"/>
    <property type="match status" value="2"/>
</dbReference>
<evidence type="ECO:0000313" key="8">
    <source>
        <dbReference type="EMBL" id="MFH4984330.1"/>
    </source>
</evidence>
<dbReference type="EMBL" id="JBGFUD010016721">
    <property type="protein sequence ID" value="MFH4984330.1"/>
    <property type="molecule type" value="Genomic_DNA"/>
</dbReference>
<evidence type="ECO:0000256" key="5">
    <source>
        <dbReference type="PROSITE-ProRule" id="PRU00282"/>
    </source>
</evidence>
<evidence type="ECO:0008006" key="10">
    <source>
        <dbReference type="Google" id="ProtNLM"/>
    </source>
</evidence>
<reference evidence="8 9" key="1">
    <citation type="submission" date="2024-08" db="EMBL/GenBank/DDBJ databases">
        <title>Gnathostoma spinigerum genome.</title>
        <authorList>
            <person name="Gonzalez-Bertolin B."/>
            <person name="Monzon S."/>
            <person name="Zaballos A."/>
            <person name="Jimenez P."/>
            <person name="Dekumyoy P."/>
            <person name="Varona S."/>
            <person name="Cuesta I."/>
            <person name="Sumanam S."/>
            <person name="Adisakwattana P."/>
            <person name="Gasser R.B."/>
            <person name="Hernandez-Gonzalez A."/>
            <person name="Young N.D."/>
            <person name="Perteguer M.J."/>
        </authorList>
    </citation>
    <scope>NUCLEOTIDE SEQUENCE [LARGE SCALE GENOMIC DNA]</scope>
    <source>
        <strain evidence="8">AL3</strain>
        <tissue evidence="8">Liver</tissue>
    </source>
</reference>
<evidence type="ECO:0000256" key="4">
    <source>
        <dbReference type="ARBA" id="ARBA00023136"/>
    </source>
</evidence>
<dbReference type="InterPro" id="IPR023395">
    <property type="entry name" value="MCP_dom_sf"/>
</dbReference>
<evidence type="ECO:0000313" key="9">
    <source>
        <dbReference type="Proteomes" id="UP001608902"/>
    </source>
</evidence>
<comment type="caution">
    <text evidence="8">The sequence shown here is derived from an EMBL/GenBank/DDBJ whole genome shotgun (WGS) entry which is preliminary data.</text>
</comment>
<comment type="similarity">
    <text evidence="2 6">Belongs to the mitochondrial carrier (TC 2.A.29) family.</text>
</comment>
<sequence length="266" mass="30147">HLNLWKFYPMALASSWTVRCFLYPMSVVKSRLQLQKQEAVYRGMRQAFVHIARTEGIGALYRGFWMTLPQLSASFMYSSVYEKCRDTLQVQAGVTSTALVSSLAGGVASTFTQMIFVPTDIIAQHMMVHNNPQAFIGSPKNTSLVDFLAKDGLEKKWTLGLRVARAIFYIDGIKGYYRGYISSLMVYLPLSMVFWSVYYKVLDFFQFAGRLMHSSSQHSISRSDRWFLFCIATFLTFLILLLSATVQPAGLLIKQNHPCRSGMSSS</sequence>
<name>A0ABD6F483_9BILA</name>
<feature type="repeat" description="Solcar" evidence="5">
    <location>
        <begin position="96"/>
        <end position="204"/>
    </location>
</feature>
<proteinExistence type="inferred from homology"/>
<dbReference type="PANTHER" id="PTHR46314:SF2">
    <property type="entry name" value="SOLUTE CARRIER FAMILY 25 MEMBER 44"/>
    <property type="match status" value="1"/>
</dbReference>
<comment type="subcellular location">
    <subcellularLocation>
        <location evidence="1">Membrane</location>
        <topology evidence="1">Multi-pass membrane protein</topology>
    </subcellularLocation>
</comment>
<keyword evidence="4 5" id="KW-0472">Membrane</keyword>
<dbReference type="GO" id="GO:0016020">
    <property type="term" value="C:membrane"/>
    <property type="evidence" value="ECO:0007669"/>
    <property type="project" value="UniProtKB-SubCell"/>
</dbReference>
<accession>A0ABD6F483</accession>
<dbReference type="InterPro" id="IPR018108">
    <property type="entry name" value="MCP_transmembrane"/>
</dbReference>
<dbReference type="SUPFAM" id="SSF103506">
    <property type="entry name" value="Mitochondrial carrier"/>
    <property type="match status" value="1"/>
</dbReference>
<dbReference type="AlphaFoldDB" id="A0ABD6F483"/>
<dbReference type="Proteomes" id="UP001608902">
    <property type="component" value="Unassembled WGS sequence"/>
</dbReference>
<dbReference type="PANTHER" id="PTHR46314">
    <property type="entry name" value="SOLUTE CARRIER FAMILY 25 MEMBER 44"/>
    <property type="match status" value="1"/>
</dbReference>
<dbReference type="Gene3D" id="1.50.40.10">
    <property type="entry name" value="Mitochondrial carrier domain"/>
    <property type="match status" value="2"/>
</dbReference>
<feature type="transmembrane region" description="Helical" evidence="7">
    <location>
        <begin position="226"/>
        <end position="246"/>
    </location>
</feature>
<keyword evidence="7" id="KW-1133">Transmembrane helix</keyword>
<dbReference type="Pfam" id="PF00153">
    <property type="entry name" value="Mito_carr"/>
    <property type="match status" value="2"/>
</dbReference>
<keyword evidence="3 5" id="KW-0812">Transmembrane</keyword>
<feature type="repeat" description="Solcar" evidence="5">
    <location>
        <begin position="1"/>
        <end position="87"/>
    </location>
</feature>
<organism evidence="8 9">
    <name type="scientific">Gnathostoma spinigerum</name>
    <dbReference type="NCBI Taxonomy" id="75299"/>
    <lineage>
        <taxon>Eukaryota</taxon>
        <taxon>Metazoa</taxon>
        <taxon>Ecdysozoa</taxon>
        <taxon>Nematoda</taxon>
        <taxon>Chromadorea</taxon>
        <taxon>Rhabditida</taxon>
        <taxon>Spirurina</taxon>
        <taxon>Gnathostomatomorpha</taxon>
        <taxon>Gnathostomatoidea</taxon>
        <taxon>Gnathostomatidae</taxon>
        <taxon>Gnathostoma</taxon>
    </lineage>
</organism>